<feature type="domain" description="Glycosyltransferase subfamily 4-like N-terminal" evidence="5">
    <location>
        <begin position="58"/>
        <end position="231"/>
    </location>
</feature>
<comment type="similarity">
    <text evidence="1">Belongs to the glycosyltransferase group 1 family. Glycosyltransferase 4 subfamily.</text>
</comment>
<name>A0ABV2MVN6_9HYPH</name>
<keyword evidence="3" id="KW-0808">Transferase</keyword>
<gene>
    <name evidence="6" type="ORF">ABID37_001076</name>
</gene>
<dbReference type="Pfam" id="PF13692">
    <property type="entry name" value="Glyco_trans_1_4"/>
    <property type="match status" value="1"/>
</dbReference>
<evidence type="ECO:0000256" key="4">
    <source>
        <dbReference type="SAM" id="MobiDB-lite"/>
    </source>
</evidence>
<dbReference type="SUPFAM" id="SSF53756">
    <property type="entry name" value="UDP-Glycosyltransferase/glycogen phosphorylase"/>
    <property type="match status" value="1"/>
</dbReference>
<reference evidence="6 7" key="1">
    <citation type="submission" date="2024-06" db="EMBL/GenBank/DDBJ databases">
        <title>Genomic Encyclopedia of Type Strains, Phase IV (KMG-IV): sequencing the most valuable type-strain genomes for metagenomic binning, comparative biology and taxonomic classification.</title>
        <authorList>
            <person name="Goeker M."/>
        </authorList>
    </citation>
    <scope>NUCLEOTIDE SEQUENCE [LARGE SCALE GENOMIC DNA]</scope>
    <source>
        <strain evidence="6 7">DSM 27865</strain>
    </source>
</reference>
<evidence type="ECO:0000259" key="5">
    <source>
        <dbReference type="Pfam" id="PF13579"/>
    </source>
</evidence>
<feature type="region of interest" description="Disordered" evidence="4">
    <location>
        <begin position="1"/>
        <end position="30"/>
    </location>
</feature>
<evidence type="ECO:0000256" key="3">
    <source>
        <dbReference type="ARBA" id="ARBA00022679"/>
    </source>
</evidence>
<organism evidence="6 7">
    <name type="scientific">Aquamicrobium terrae</name>
    <dbReference type="NCBI Taxonomy" id="1324945"/>
    <lineage>
        <taxon>Bacteria</taxon>
        <taxon>Pseudomonadati</taxon>
        <taxon>Pseudomonadota</taxon>
        <taxon>Alphaproteobacteria</taxon>
        <taxon>Hyphomicrobiales</taxon>
        <taxon>Phyllobacteriaceae</taxon>
        <taxon>Aquamicrobium</taxon>
    </lineage>
</organism>
<evidence type="ECO:0000313" key="6">
    <source>
        <dbReference type="EMBL" id="MET3790873.1"/>
    </source>
</evidence>
<evidence type="ECO:0000313" key="7">
    <source>
        <dbReference type="Proteomes" id="UP001549076"/>
    </source>
</evidence>
<protein>
    <submittedName>
        <fullName evidence="6">Glycosyltransferase involved in cell wall biosynthesis</fullName>
    </submittedName>
</protein>
<sequence>MTEPRSHPLAGGEREEEAAERHMPGAGGGSAPRALRIWVVRDMEPLPTDDGDRRLMRCAMLCNALAGRGHEVVWFTSSFDHYAKRQRTRRSETHRIADNYRIEVLHAPGYRHNISPFRVWHNRVFARAFRAAAERATERPDIIVADLPTTEAAEAAMRLARQWNLPSLLSIRDLWPDFFSDFLPPAVRPLTRFALAGFERQAAYACRHATAIIGISPRYLEWGLAKGGRAGSALDAVVPLGYQPAPVPDGDRANLLRQLGADPARPLVSFVGNWGATYDLDTVVEAAARLEGRSDALFVLAGDGHERERLLKRIDILSNVVAPGWLSAGEIALLLDASAIGLMPYRQGAPQGLPNKIFEYMAYGAFQISTLQGEAAELLARLGAGRTVAAGDGEAMAAAIGEVLAQDADTGRVGIDRSRIRDQFLARYSASAIYADLSRRIEDLAGSAAPGGHEDGLETEHDSR</sequence>
<dbReference type="PANTHER" id="PTHR12526">
    <property type="entry name" value="GLYCOSYLTRANSFERASE"/>
    <property type="match status" value="1"/>
</dbReference>
<accession>A0ABV2MVN6</accession>
<dbReference type="Proteomes" id="UP001549076">
    <property type="component" value="Unassembled WGS sequence"/>
</dbReference>
<dbReference type="InterPro" id="IPR028098">
    <property type="entry name" value="Glyco_trans_4-like_N"/>
</dbReference>
<dbReference type="Pfam" id="PF13579">
    <property type="entry name" value="Glyco_trans_4_4"/>
    <property type="match status" value="1"/>
</dbReference>
<keyword evidence="7" id="KW-1185">Reference proteome</keyword>
<comment type="caution">
    <text evidence="6">The sequence shown here is derived from an EMBL/GenBank/DDBJ whole genome shotgun (WGS) entry which is preliminary data.</text>
</comment>
<keyword evidence="2" id="KW-0328">Glycosyltransferase</keyword>
<dbReference type="PANTHER" id="PTHR12526:SF640">
    <property type="entry name" value="COLANIC ACID BIOSYNTHESIS GLYCOSYLTRANSFERASE WCAL-RELATED"/>
    <property type="match status" value="1"/>
</dbReference>
<dbReference type="CDD" id="cd03794">
    <property type="entry name" value="GT4_WbuB-like"/>
    <property type="match status" value="1"/>
</dbReference>
<proteinExistence type="inferred from homology"/>
<dbReference type="RefSeq" id="WP_354193109.1">
    <property type="nucleotide sequence ID" value="NZ_JBEPML010000003.1"/>
</dbReference>
<dbReference type="EMBL" id="JBEPML010000003">
    <property type="protein sequence ID" value="MET3790873.1"/>
    <property type="molecule type" value="Genomic_DNA"/>
</dbReference>
<evidence type="ECO:0000256" key="1">
    <source>
        <dbReference type="ARBA" id="ARBA00009481"/>
    </source>
</evidence>
<evidence type="ECO:0000256" key="2">
    <source>
        <dbReference type="ARBA" id="ARBA00022676"/>
    </source>
</evidence>
<dbReference type="Gene3D" id="3.40.50.2000">
    <property type="entry name" value="Glycogen Phosphorylase B"/>
    <property type="match status" value="2"/>
</dbReference>